<reference evidence="2 3" key="1">
    <citation type="submission" date="2016-10" db="EMBL/GenBank/DDBJ databases">
        <authorList>
            <person name="Varghese N."/>
            <person name="Submissions S."/>
        </authorList>
    </citation>
    <scope>NUCLEOTIDE SEQUENCE [LARGE SCALE GENOMIC DNA]</scope>
    <source>
        <strain evidence="2 3">BS3667</strain>
    </source>
</reference>
<evidence type="ECO:0000313" key="3">
    <source>
        <dbReference type="Proteomes" id="UP000182058"/>
    </source>
</evidence>
<dbReference type="Proteomes" id="UP000182058">
    <property type="component" value="Chromosome I"/>
</dbReference>
<dbReference type="GeneID" id="96619650"/>
<sequence length="749" mass="83236">MSLALPERDRSSMDGTIHACPLREHSTSFQLVDEFGDGQPYAGLAYQIIDHEDIIYTGKLDATGSGKVENHYCGPVELRLNQTYQGREDDYNELIVRKNYPLPITELQVRAEKTRFSNKSGLRTQSNPAQDKTNAGAFYQVEVRELVEHGAHLPPLAARHSPPNFHVFKLFRPLPVKGSAGYKPELTKRFGVALMPNRHTVLEVRPLRALRPMLSPSNDFCALNLYQLALMSTLSYSDFAQQPNDHPVETDTVSFPLQPSIGNWFADALAKFDELWQVDAAQAGGKAYYPLYEEVPYSRRLEVVPFDPELYPQVNSPSLGEKQENPATIHWLDDRAEDGGTDTQAFITHHDALILLSIRGTASVADALRDMDATQVPFGDSPGKVHNGFYGAAKVAYLFVTRYLNKFYSGQKLVITGHSLGGAIALIVSEMLRRDKRYTADIVLYTYGAPRAGDKVFVEGAKPLVHHRIVNHNDPVPSVPSTWMNTSTQREYMAQGVVTVVNPAIGVASLVLGMVNMTGEPYAHHGTLRHFMPVYFNAGIMSSILWKPGCSTINDHGCAVALKATDGLPARGPFLRQVIDNAHHKMVVSYIPNCWASLRRWQAAQESNRSLVTIDEFEQVDEALTNAKRQILTLESRLAASPDRYVSHQAAAMAALQQEFTNIEITRTRLSELRANRISEADVYGLFAGLPELAEDDLPRWKAHAENRKEEQLAMAPPAADDDDERAIAAITGVRIPGTPFNFDIDSFS</sequence>
<gene>
    <name evidence="2" type="ORF">SAMN04490201_1997</name>
</gene>
<feature type="domain" description="Fungal lipase-type" evidence="1">
    <location>
        <begin position="356"/>
        <end position="481"/>
    </location>
</feature>
<dbReference type="PANTHER" id="PTHR45856">
    <property type="entry name" value="ALPHA/BETA-HYDROLASES SUPERFAMILY PROTEIN"/>
    <property type="match status" value="1"/>
</dbReference>
<evidence type="ECO:0000259" key="1">
    <source>
        <dbReference type="Pfam" id="PF01764"/>
    </source>
</evidence>
<dbReference type="Gene3D" id="3.40.50.1820">
    <property type="entry name" value="alpha/beta hydrolase"/>
    <property type="match status" value="1"/>
</dbReference>
<accession>A0ABY0VQG3</accession>
<keyword evidence="3" id="KW-1185">Reference proteome</keyword>
<dbReference type="InterPro" id="IPR029058">
    <property type="entry name" value="AB_hydrolase_fold"/>
</dbReference>
<dbReference type="Pfam" id="PF01764">
    <property type="entry name" value="Lipase_3"/>
    <property type="match status" value="1"/>
</dbReference>
<dbReference type="RefSeq" id="WP_048350953.1">
    <property type="nucleotide sequence ID" value="NZ_CP049044.1"/>
</dbReference>
<protein>
    <submittedName>
        <fullName evidence="2">Lipase (Class 3)</fullName>
    </submittedName>
</protein>
<dbReference type="InterPro" id="IPR051218">
    <property type="entry name" value="Sec_MonoDiacylglyc_Lipase"/>
</dbReference>
<dbReference type="InterPro" id="IPR002921">
    <property type="entry name" value="Fungal_lipase-type"/>
</dbReference>
<organism evidence="2 3">
    <name type="scientific">Pseudomonas psychrophila</name>
    <dbReference type="NCBI Taxonomy" id="122355"/>
    <lineage>
        <taxon>Bacteria</taxon>
        <taxon>Pseudomonadati</taxon>
        <taxon>Pseudomonadota</taxon>
        <taxon>Gammaproteobacteria</taxon>
        <taxon>Pseudomonadales</taxon>
        <taxon>Pseudomonadaceae</taxon>
        <taxon>Pseudomonas</taxon>
    </lineage>
</organism>
<dbReference type="CDD" id="cd00519">
    <property type="entry name" value="Lipase_3"/>
    <property type="match status" value="1"/>
</dbReference>
<dbReference type="SUPFAM" id="SSF53474">
    <property type="entry name" value="alpha/beta-Hydrolases"/>
    <property type="match status" value="1"/>
</dbReference>
<evidence type="ECO:0000313" key="2">
    <source>
        <dbReference type="EMBL" id="SDU48931.1"/>
    </source>
</evidence>
<proteinExistence type="predicted"/>
<dbReference type="EMBL" id="LT629795">
    <property type="protein sequence ID" value="SDU48931.1"/>
    <property type="molecule type" value="Genomic_DNA"/>
</dbReference>
<name>A0ABY0VQG3_9PSED</name>
<dbReference type="PANTHER" id="PTHR45856:SF24">
    <property type="entry name" value="FUNGAL LIPASE-LIKE DOMAIN-CONTAINING PROTEIN"/>
    <property type="match status" value="1"/>
</dbReference>